<comment type="caution">
    <text evidence="1">The sequence shown here is derived from an EMBL/GenBank/DDBJ whole genome shotgun (WGS) entry which is preliminary data.</text>
</comment>
<protein>
    <submittedName>
        <fullName evidence="1">Uncharacterized protein</fullName>
    </submittedName>
</protein>
<dbReference type="PANTHER" id="PTHR21696">
    <property type="entry name" value="PROTEIN UNC-79 HOMOLOG"/>
    <property type="match status" value="1"/>
</dbReference>
<dbReference type="AlphaFoldDB" id="A0A813T2H5"/>
<accession>A0A813T2H5</accession>
<organism evidence="1 2">
    <name type="scientific">Adineta ricciae</name>
    <name type="common">Rotifer</name>
    <dbReference type="NCBI Taxonomy" id="249248"/>
    <lineage>
        <taxon>Eukaryota</taxon>
        <taxon>Metazoa</taxon>
        <taxon>Spiralia</taxon>
        <taxon>Gnathifera</taxon>
        <taxon>Rotifera</taxon>
        <taxon>Eurotatoria</taxon>
        <taxon>Bdelloidea</taxon>
        <taxon>Adinetida</taxon>
        <taxon>Adinetidae</taxon>
        <taxon>Adineta</taxon>
    </lineage>
</organism>
<proteinExistence type="predicted"/>
<feature type="non-terminal residue" evidence="1">
    <location>
        <position position="135"/>
    </location>
</feature>
<keyword evidence="2" id="KW-1185">Reference proteome</keyword>
<feature type="non-terminal residue" evidence="1">
    <location>
        <position position="1"/>
    </location>
</feature>
<dbReference type="EMBL" id="CAJNOR010000115">
    <property type="protein sequence ID" value="CAF0803088.1"/>
    <property type="molecule type" value="Genomic_DNA"/>
</dbReference>
<gene>
    <name evidence="1" type="ORF">XAT740_LOCUS3074</name>
</gene>
<dbReference type="PANTHER" id="PTHR21696:SF2">
    <property type="entry name" value="PROTEIN UNC-79 HOMOLOG"/>
    <property type="match status" value="1"/>
</dbReference>
<sequence length="135" mass="14716">MATRAAAFSSKIRALNDFYNNIATGVTPLPSGYDIANAVKFFSQALLGVLKEMTIESTQEPTTGKHSYRISKYPSLNYSSLYHSLINLIDVVPLIQTGDVALAQSIIHALACLAPFLPYELLDALPYTFATTLTI</sequence>
<name>A0A813T2H5_ADIRI</name>
<evidence type="ECO:0000313" key="1">
    <source>
        <dbReference type="EMBL" id="CAF0803088.1"/>
    </source>
</evidence>
<dbReference type="InterPro" id="IPR024855">
    <property type="entry name" value="UNC79"/>
</dbReference>
<dbReference type="Pfam" id="PF14776">
    <property type="entry name" value="UNC-79"/>
    <property type="match status" value="1"/>
</dbReference>
<dbReference type="Proteomes" id="UP000663828">
    <property type="component" value="Unassembled WGS sequence"/>
</dbReference>
<reference evidence="1" key="1">
    <citation type="submission" date="2021-02" db="EMBL/GenBank/DDBJ databases">
        <authorList>
            <person name="Nowell W R."/>
        </authorList>
    </citation>
    <scope>NUCLEOTIDE SEQUENCE</scope>
</reference>
<evidence type="ECO:0000313" key="2">
    <source>
        <dbReference type="Proteomes" id="UP000663828"/>
    </source>
</evidence>